<dbReference type="PANTHER" id="PTHR36978:SF3">
    <property type="entry name" value="P-LOOP CONTAINING NUCLEOSIDE TRIPHOSPHATE HYDROLASE PROTEIN"/>
    <property type="match status" value="1"/>
</dbReference>
<name>A0A084B3Y1_STACB</name>
<protein>
    <recommendedName>
        <fullName evidence="3">NAD dependent epimerase/dehydratase</fullName>
    </recommendedName>
</protein>
<dbReference type="Pfam" id="PF17784">
    <property type="entry name" value="Sulfotransfer_4"/>
    <property type="match status" value="1"/>
</dbReference>
<organism evidence="1 2">
    <name type="scientific">Stachybotrys chartarum (strain CBS 109288 / IBT 7711)</name>
    <name type="common">Toxic black mold</name>
    <name type="synonym">Stilbospora chartarum</name>
    <dbReference type="NCBI Taxonomy" id="1280523"/>
    <lineage>
        <taxon>Eukaryota</taxon>
        <taxon>Fungi</taxon>
        <taxon>Dikarya</taxon>
        <taxon>Ascomycota</taxon>
        <taxon>Pezizomycotina</taxon>
        <taxon>Sordariomycetes</taxon>
        <taxon>Hypocreomycetidae</taxon>
        <taxon>Hypocreales</taxon>
        <taxon>Stachybotryaceae</taxon>
        <taxon>Stachybotrys</taxon>
    </lineage>
</organism>
<dbReference type="InterPro" id="IPR027417">
    <property type="entry name" value="P-loop_NTPase"/>
</dbReference>
<keyword evidence="2" id="KW-1185">Reference proteome</keyword>
<evidence type="ECO:0008006" key="3">
    <source>
        <dbReference type="Google" id="ProtNLM"/>
    </source>
</evidence>
<dbReference type="EMBL" id="KL648097">
    <property type="protein sequence ID" value="KEY72260.1"/>
    <property type="molecule type" value="Genomic_DNA"/>
</dbReference>
<sequence>MGQQYSRPRPGVRLKVIGPGLSRTGTASFSRALEILLDAPVYHGGTQAILGPESEIKAWLELLSQWPPQSPSAAAKSMAMLRRITEGYAAITDAPSYGLVQELMALYPDAKVICTVRDVESWEKSMDTIQSVMDLKFLRLALFLVPTSRLVPAFLQGLDRQWNYLFQNIPFPIRNHYNHHIKWLKENVPEERLVFFNVKDGWEPLCQALNLPVPEGLPFPRINDSKAINDLTHREALISTA</sequence>
<dbReference type="Gene3D" id="3.40.50.300">
    <property type="entry name" value="P-loop containing nucleotide triphosphate hydrolases"/>
    <property type="match status" value="1"/>
</dbReference>
<evidence type="ECO:0000313" key="2">
    <source>
        <dbReference type="Proteomes" id="UP000028045"/>
    </source>
</evidence>
<proteinExistence type="predicted"/>
<dbReference type="InterPro" id="IPR040632">
    <property type="entry name" value="Sulfotransfer_4"/>
</dbReference>
<dbReference type="HOGENOM" id="CLU_061199_2_1_1"/>
<reference evidence="1 2" key="1">
    <citation type="journal article" date="2014" name="BMC Genomics">
        <title>Comparative genome sequencing reveals chemotype-specific gene clusters in the toxigenic black mold Stachybotrys.</title>
        <authorList>
            <person name="Semeiks J."/>
            <person name="Borek D."/>
            <person name="Otwinowski Z."/>
            <person name="Grishin N.V."/>
        </authorList>
    </citation>
    <scope>NUCLEOTIDE SEQUENCE [LARGE SCALE GENOMIC DNA]</scope>
    <source>
        <strain evidence="2">CBS 109288 / IBT 7711</strain>
    </source>
</reference>
<dbReference type="Proteomes" id="UP000028045">
    <property type="component" value="Unassembled WGS sequence"/>
</dbReference>
<dbReference type="SUPFAM" id="SSF52540">
    <property type="entry name" value="P-loop containing nucleoside triphosphate hydrolases"/>
    <property type="match status" value="1"/>
</dbReference>
<gene>
    <name evidence="1" type="ORF">S7711_00259</name>
</gene>
<accession>A0A084B3Y1</accession>
<dbReference type="OrthoDB" id="408152at2759"/>
<evidence type="ECO:0000313" key="1">
    <source>
        <dbReference type="EMBL" id="KEY72260.1"/>
    </source>
</evidence>
<dbReference type="AlphaFoldDB" id="A0A084B3Y1"/>
<dbReference type="PANTHER" id="PTHR36978">
    <property type="entry name" value="P-LOOP CONTAINING NUCLEOTIDE TRIPHOSPHATE HYDROLASE"/>
    <property type="match status" value="1"/>
</dbReference>